<dbReference type="PROSITE" id="PS50977">
    <property type="entry name" value="HTH_TETR_2"/>
    <property type="match status" value="1"/>
</dbReference>
<evidence type="ECO:0000313" key="5">
    <source>
        <dbReference type="Proteomes" id="UP000535543"/>
    </source>
</evidence>
<dbReference type="Gene3D" id="1.10.357.10">
    <property type="entry name" value="Tetracycline Repressor, domain 2"/>
    <property type="match status" value="1"/>
</dbReference>
<keyword evidence="5" id="KW-1185">Reference proteome</keyword>
<dbReference type="Proteomes" id="UP000535543">
    <property type="component" value="Unassembled WGS sequence"/>
</dbReference>
<gene>
    <name evidence="4" type="ORF">FGL95_24720</name>
</gene>
<dbReference type="PANTHER" id="PTHR30055:SF235">
    <property type="entry name" value="TRANSCRIPTIONAL REGULATORY PROTEIN"/>
    <property type="match status" value="1"/>
</dbReference>
<evidence type="ECO:0000313" key="4">
    <source>
        <dbReference type="EMBL" id="NMN98252.1"/>
    </source>
</evidence>
<accession>A0A848KNM6</accession>
<dbReference type="GO" id="GO:0003700">
    <property type="term" value="F:DNA-binding transcription factor activity"/>
    <property type="evidence" value="ECO:0007669"/>
    <property type="project" value="TreeGrafter"/>
</dbReference>
<dbReference type="InterPro" id="IPR041678">
    <property type="entry name" value="TetR_C_16"/>
</dbReference>
<dbReference type="Pfam" id="PF17920">
    <property type="entry name" value="TetR_C_16"/>
    <property type="match status" value="1"/>
</dbReference>
<comment type="caution">
    <text evidence="4">The sequence shown here is derived from an EMBL/GenBank/DDBJ whole genome shotgun (WGS) entry which is preliminary data.</text>
</comment>
<dbReference type="PANTHER" id="PTHR30055">
    <property type="entry name" value="HTH-TYPE TRANSCRIPTIONAL REGULATOR RUTR"/>
    <property type="match status" value="1"/>
</dbReference>
<dbReference type="SUPFAM" id="SSF46689">
    <property type="entry name" value="Homeodomain-like"/>
    <property type="match status" value="1"/>
</dbReference>
<evidence type="ECO:0000259" key="3">
    <source>
        <dbReference type="PROSITE" id="PS50977"/>
    </source>
</evidence>
<dbReference type="PRINTS" id="PR00455">
    <property type="entry name" value="HTHTETR"/>
</dbReference>
<proteinExistence type="predicted"/>
<reference evidence="4 5" key="1">
    <citation type="submission" date="2019-05" db="EMBL/GenBank/DDBJ databases">
        <authorList>
            <person name="Lee S.D."/>
        </authorList>
    </citation>
    <scope>NUCLEOTIDE SEQUENCE [LARGE SCALE GENOMIC DNA]</scope>
    <source>
        <strain evidence="4 5">YC2-7</strain>
    </source>
</reference>
<dbReference type="Gene3D" id="1.10.10.60">
    <property type="entry name" value="Homeodomain-like"/>
    <property type="match status" value="1"/>
</dbReference>
<reference evidence="4 5" key="2">
    <citation type="submission" date="2020-06" db="EMBL/GenBank/DDBJ databases">
        <title>Antribacter stalactiti gen. nov., sp. nov., a new member of the family Nacardiaceae isolated from a cave.</title>
        <authorList>
            <person name="Kim I.S."/>
        </authorList>
    </citation>
    <scope>NUCLEOTIDE SEQUENCE [LARGE SCALE GENOMIC DNA]</scope>
    <source>
        <strain evidence="4 5">YC2-7</strain>
    </source>
</reference>
<dbReference type="InterPro" id="IPR009057">
    <property type="entry name" value="Homeodomain-like_sf"/>
</dbReference>
<dbReference type="RefSeq" id="WP_169592274.1">
    <property type="nucleotide sequence ID" value="NZ_VCQU01000010.1"/>
</dbReference>
<sequence length="185" mass="19927">MTRRSDETKAAILAAARSQFAANGFRGTTIRAIAADAAIDPAMVMRYFGNKDGLFAAAVDTDLLLPDLVGVARSKLGETLVAHFIDRWEGDPGEVMLTLLRSAVSDDAAADRMRTIFATQLLPTVASAVDDPTTAPHRAGLIATQMLGLALSRHLLRLPPVAEASRDELVRQIGPTVQRYLRHPL</sequence>
<dbReference type="Pfam" id="PF00440">
    <property type="entry name" value="TetR_N"/>
    <property type="match status" value="1"/>
</dbReference>
<organism evidence="4 5">
    <name type="scientific">Antrihabitans stalactiti</name>
    <dbReference type="NCBI Taxonomy" id="2584121"/>
    <lineage>
        <taxon>Bacteria</taxon>
        <taxon>Bacillati</taxon>
        <taxon>Actinomycetota</taxon>
        <taxon>Actinomycetes</taxon>
        <taxon>Mycobacteriales</taxon>
        <taxon>Nocardiaceae</taxon>
        <taxon>Antrihabitans</taxon>
    </lineage>
</organism>
<evidence type="ECO:0000256" key="2">
    <source>
        <dbReference type="PROSITE-ProRule" id="PRU00335"/>
    </source>
</evidence>
<dbReference type="AlphaFoldDB" id="A0A848KNM6"/>
<protein>
    <submittedName>
        <fullName evidence="4">TetR/AcrR family transcriptional regulator</fullName>
    </submittedName>
</protein>
<dbReference type="InterPro" id="IPR001647">
    <property type="entry name" value="HTH_TetR"/>
</dbReference>
<dbReference type="InterPro" id="IPR050109">
    <property type="entry name" value="HTH-type_TetR-like_transc_reg"/>
</dbReference>
<evidence type="ECO:0000256" key="1">
    <source>
        <dbReference type="ARBA" id="ARBA00023125"/>
    </source>
</evidence>
<feature type="DNA-binding region" description="H-T-H motif" evidence="2">
    <location>
        <begin position="29"/>
        <end position="48"/>
    </location>
</feature>
<dbReference type="EMBL" id="VCQU01000010">
    <property type="protein sequence ID" value="NMN98252.1"/>
    <property type="molecule type" value="Genomic_DNA"/>
</dbReference>
<name>A0A848KNM6_9NOCA</name>
<keyword evidence="1 2" id="KW-0238">DNA-binding</keyword>
<dbReference type="GO" id="GO:0000976">
    <property type="term" value="F:transcription cis-regulatory region binding"/>
    <property type="evidence" value="ECO:0007669"/>
    <property type="project" value="TreeGrafter"/>
</dbReference>
<dbReference type="InterPro" id="IPR036271">
    <property type="entry name" value="Tet_transcr_reg_TetR-rel_C_sf"/>
</dbReference>
<dbReference type="SUPFAM" id="SSF48498">
    <property type="entry name" value="Tetracyclin repressor-like, C-terminal domain"/>
    <property type="match status" value="1"/>
</dbReference>
<feature type="domain" description="HTH tetR-type" evidence="3">
    <location>
        <begin position="6"/>
        <end position="66"/>
    </location>
</feature>